<keyword evidence="3" id="KW-0233">DNA recombination</keyword>
<organism evidence="5 6">
    <name type="scientific">Gloeothece verrucosa (strain PCC 7822)</name>
    <name type="common">Cyanothece sp. (strain PCC 7822)</name>
    <dbReference type="NCBI Taxonomy" id="497965"/>
    <lineage>
        <taxon>Bacteria</taxon>
        <taxon>Bacillati</taxon>
        <taxon>Cyanobacteriota</taxon>
        <taxon>Cyanophyceae</taxon>
        <taxon>Oscillatoriophycideae</taxon>
        <taxon>Chroococcales</taxon>
        <taxon>Aphanothecaceae</taxon>
        <taxon>Gloeothece</taxon>
        <taxon>Gloeothece verrucosa</taxon>
    </lineage>
</organism>
<dbReference type="PANTHER" id="PTHR30629:SF2">
    <property type="entry name" value="PROPHAGE INTEGRASE INTS-RELATED"/>
    <property type="match status" value="1"/>
</dbReference>
<sequence length="421" mass="48679">MITSLIYQPKFMLTNHEKAKNKSVIVQSNRGWLRLQLPRLVARQMGKERAFIYLGLADTPENRQRAEIKAKLIQDDILHEEFDFSLEKYKPSSHPKLHLTVVQSINKKELSTIKLFEKYLEFKQSTLKESSLHYLRTSIYNYLEKCPCKSLDKPLDIRAWFLENTTNSMTKRILTHLNAAVKWGIKYKLINLKISPFEGMSQELPPHNWEKDPQPNAFTQAEKQAIIKAFEEHQGNWNGKGWTGFAYSYYAPLVKFWFMTGCRPSEGIGLTWGQIDEDCSVIIFNHAQVQLGGGRIVPSEGSKNSRYRKPRKFPCSQSLHDLLISIKPNNPKPSDSVFPSPKGKVINYSNFCKKAWDRIVDPIVRRNSTPYCCRDTFISEQIAQGISPEIIARWVDSSAETIRKHYLDDKLLGHLRPIDTF</sequence>
<evidence type="ECO:0000256" key="3">
    <source>
        <dbReference type="ARBA" id="ARBA00023172"/>
    </source>
</evidence>
<dbReference type="InterPro" id="IPR022000">
    <property type="entry name" value="Min27-like_integrase_DNA_bind"/>
</dbReference>
<gene>
    <name evidence="5" type="ordered locus">Cyan7822_3854</name>
</gene>
<evidence type="ECO:0000256" key="1">
    <source>
        <dbReference type="ARBA" id="ARBA00008857"/>
    </source>
</evidence>
<dbReference type="PROSITE" id="PS51898">
    <property type="entry name" value="TYR_RECOMBINASE"/>
    <property type="match status" value="1"/>
</dbReference>
<dbReference type="STRING" id="497965.Cyan7822_3854"/>
<dbReference type="InterPro" id="IPR002104">
    <property type="entry name" value="Integrase_catalytic"/>
</dbReference>
<dbReference type="InterPro" id="IPR013762">
    <property type="entry name" value="Integrase-like_cat_sf"/>
</dbReference>
<dbReference type="EMBL" id="CP002198">
    <property type="protein sequence ID" value="ADN15786.1"/>
    <property type="molecule type" value="Genomic_DNA"/>
</dbReference>
<proteinExistence type="inferred from homology"/>
<feature type="domain" description="Tyr recombinase" evidence="4">
    <location>
        <begin position="213"/>
        <end position="420"/>
    </location>
</feature>
<dbReference type="Pfam" id="PF12167">
    <property type="entry name" value="Arm-DNA-bind_2"/>
    <property type="match status" value="1"/>
</dbReference>
<dbReference type="InterPro" id="IPR011010">
    <property type="entry name" value="DNA_brk_join_enz"/>
</dbReference>
<evidence type="ECO:0000256" key="2">
    <source>
        <dbReference type="ARBA" id="ARBA00022908"/>
    </source>
</evidence>
<dbReference type="eggNOG" id="COG0582">
    <property type="taxonomic scope" value="Bacteria"/>
</dbReference>
<dbReference type="AlphaFoldDB" id="E0UJ83"/>
<accession>E0UJ83</accession>
<dbReference type="KEGG" id="cyj:Cyan7822_3854"/>
<evidence type="ECO:0000313" key="5">
    <source>
        <dbReference type="EMBL" id="ADN15786.1"/>
    </source>
</evidence>
<dbReference type="GO" id="GO:0003677">
    <property type="term" value="F:DNA binding"/>
    <property type="evidence" value="ECO:0007669"/>
    <property type="project" value="InterPro"/>
</dbReference>
<evidence type="ECO:0000259" key="4">
    <source>
        <dbReference type="PROSITE" id="PS51898"/>
    </source>
</evidence>
<reference evidence="6" key="1">
    <citation type="journal article" date="2011" name="MBio">
        <title>Novel metabolic attributes of the genus Cyanothece, comprising a group of unicellular nitrogen-fixing Cyanobacteria.</title>
        <authorList>
            <person name="Bandyopadhyay A."/>
            <person name="Elvitigala T."/>
            <person name="Welsh E."/>
            <person name="Stockel J."/>
            <person name="Liberton M."/>
            <person name="Min H."/>
            <person name="Sherman L.A."/>
            <person name="Pakrasi H.B."/>
        </authorList>
    </citation>
    <scope>NUCLEOTIDE SEQUENCE [LARGE SCALE GENOMIC DNA]</scope>
    <source>
        <strain evidence="6">PCC 7822</strain>
    </source>
</reference>
<dbReference type="SUPFAM" id="SSF56349">
    <property type="entry name" value="DNA breaking-rejoining enzymes"/>
    <property type="match status" value="1"/>
</dbReference>
<keyword evidence="6" id="KW-1185">Reference proteome</keyword>
<evidence type="ECO:0000313" key="6">
    <source>
        <dbReference type="Proteomes" id="UP000008206"/>
    </source>
</evidence>
<keyword evidence="2" id="KW-0229">DNA integration</keyword>
<dbReference type="PANTHER" id="PTHR30629">
    <property type="entry name" value="PROPHAGE INTEGRASE"/>
    <property type="match status" value="1"/>
</dbReference>
<dbReference type="GO" id="GO:0006310">
    <property type="term" value="P:DNA recombination"/>
    <property type="evidence" value="ECO:0007669"/>
    <property type="project" value="UniProtKB-KW"/>
</dbReference>
<dbReference type="GO" id="GO:0015074">
    <property type="term" value="P:DNA integration"/>
    <property type="evidence" value="ECO:0007669"/>
    <property type="project" value="UniProtKB-KW"/>
</dbReference>
<dbReference type="InterPro" id="IPR050808">
    <property type="entry name" value="Phage_Integrase"/>
</dbReference>
<name>E0UJ83_GLOV7</name>
<protein>
    <submittedName>
        <fullName evidence="5">Integrase family protein</fullName>
    </submittedName>
</protein>
<comment type="similarity">
    <text evidence="1">Belongs to the 'phage' integrase family.</text>
</comment>
<dbReference type="Proteomes" id="UP000008206">
    <property type="component" value="Chromosome"/>
</dbReference>
<dbReference type="HOGENOM" id="CLU_027562_8_0_3"/>
<dbReference type="Gene3D" id="1.10.443.10">
    <property type="entry name" value="Intergrase catalytic core"/>
    <property type="match status" value="1"/>
</dbReference>